<evidence type="ECO:0000259" key="3">
    <source>
        <dbReference type="PROSITE" id="PS51194"/>
    </source>
</evidence>
<feature type="region of interest" description="Disordered" evidence="2">
    <location>
        <begin position="1"/>
        <end position="55"/>
    </location>
</feature>
<organism evidence="4 5">
    <name type="scientific">Panicum hallii var. hallii</name>
    <dbReference type="NCBI Taxonomy" id="1504633"/>
    <lineage>
        <taxon>Eukaryota</taxon>
        <taxon>Viridiplantae</taxon>
        <taxon>Streptophyta</taxon>
        <taxon>Embryophyta</taxon>
        <taxon>Tracheophyta</taxon>
        <taxon>Spermatophyta</taxon>
        <taxon>Magnoliopsida</taxon>
        <taxon>Liliopsida</taxon>
        <taxon>Poales</taxon>
        <taxon>Poaceae</taxon>
        <taxon>PACMAD clade</taxon>
        <taxon>Panicoideae</taxon>
        <taxon>Panicodae</taxon>
        <taxon>Paniceae</taxon>
        <taxon>Panicinae</taxon>
        <taxon>Panicum</taxon>
        <taxon>Panicum sect. Panicum</taxon>
    </lineage>
</organism>
<dbReference type="GO" id="GO:0003723">
    <property type="term" value="F:RNA binding"/>
    <property type="evidence" value="ECO:0007669"/>
    <property type="project" value="UniProtKB-KW"/>
</dbReference>
<accession>A0A2T7CVJ1</accession>
<keyword evidence="1" id="KW-0694">RNA-binding</keyword>
<dbReference type="EMBL" id="CM009755">
    <property type="protein sequence ID" value="PUZ47331.1"/>
    <property type="molecule type" value="Genomic_DNA"/>
</dbReference>
<dbReference type="SUPFAM" id="SSF52540">
    <property type="entry name" value="P-loop containing nucleoside triphosphate hydrolases"/>
    <property type="match status" value="1"/>
</dbReference>
<keyword evidence="5" id="KW-1185">Reference proteome</keyword>
<dbReference type="PANTHER" id="PTHR47958">
    <property type="entry name" value="ATP-DEPENDENT RNA HELICASE DBP3"/>
    <property type="match status" value="1"/>
</dbReference>
<feature type="region of interest" description="Disordered" evidence="2">
    <location>
        <begin position="75"/>
        <end position="104"/>
    </location>
</feature>
<dbReference type="Pfam" id="PF00271">
    <property type="entry name" value="Helicase_C"/>
    <property type="match status" value="1"/>
</dbReference>
<evidence type="ECO:0000256" key="1">
    <source>
        <dbReference type="ARBA" id="ARBA00022884"/>
    </source>
</evidence>
<name>A0A2T7CVJ1_9POAL</name>
<feature type="domain" description="Helicase C-terminal" evidence="3">
    <location>
        <begin position="174"/>
        <end position="345"/>
    </location>
</feature>
<dbReference type="Gramene" id="PUZ47331">
    <property type="protein sequence ID" value="PUZ47331"/>
    <property type="gene ID" value="GQ55_7G156500"/>
</dbReference>
<reference evidence="4 5" key="1">
    <citation type="submission" date="2018-04" db="EMBL/GenBank/DDBJ databases">
        <title>WGS assembly of Panicum hallii var. hallii HAL2.</title>
        <authorList>
            <person name="Lovell J."/>
            <person name="Jenkins J."/>
            <person name="Lowry D."/>
            <person name="Mamidi S."/>
            <person name="Sreedasyam A."/>
            <person name="Weng X."/>
            <person name="Barry K."/>
            <person name="Bonette J."/>
            <person name="Campitelli B."/>
            <person name="Daum C."/>
            <person name="Gordon S."/>
            <person name="Gould B."/>
            <person name="Lipzen A."/>
            <person name="MacQueen A."/>
            <person name="Palacio-Mejia J."/>
            <person name="Plott C."/>
            <person name="Shakirov E."/>
            <person name="Shu S."/>
            <person name="Yoshinaga Y."/>
            <person name="Zane M."/>
            <person name="Rokhsar D."/>
            <person name="Grimwood J."/>
            <person name="Schmutz J."/>
            <person name="Juenger T."/>
        </authorList>
    </citation>
    <scope>NUCLEOTIDE SEQUENCE [LARGE SCALE GENOMIC DNA]</scope>
    <source>
        <strain evidence="5">cv. HAL2</strain>
    </source>
</reference>
<dbReference type="Proteomes" id="UP000244336">
    <property type="component" value="Chromosome 7"/>
</dbReference>
<evidence type="ECO:0000313" key="5">
    <source>
        <dbReference type="Proteomes" id="UP000244336"/>
    </source>
</evidence>
<evidence type="ECO:0000313" key="4">
    <source>
        <dbReference type="EMBL" id="PUZ47331.1"/>
    </source>
</evidence>
<gene>
    <name evidence="4" type="ORF">GQ55_7G156500</name>
</gene>
<dbReference type="OrthoDB" id="10256233at2759"/>
<dbReference type="Gene3D" id="3.40.50.300">
    <property type="entry name" value="P-loop containing nucleotide triphosphate hydrolases"/>
    <property type="match status" value="1"/>
</dbReference>
<protein>
    <recommendedName>
        <fullName evidence="3">Helicase C-terminal domain-containing protein</fullName>
    </recommendedName>
</protein>
<proteinExistence type="predicted"/>
<evidence type="ECO:0000256" key="2">
    <source>
        <dbReference type="SAM" id="MobiDB-lite"/>
    </source>
</evidence>
<sequence>MAGGHGGTVRYQGDKDQRPVPANYARRDQNLPGSANDPVARAQAAGHGRRPPAVEEGCVALPNCPAFRKEYSSEGSEFNGLDEENEGNLVQDRPGKVENSPAGARKDWRRVRKIYKRSKQYVFVAATLPQSGKRTAGGVLKRMFPDAVWVSGTYLHRHNPRLERRWIEVTADTQVDALLDAVKYGLKSKDHDAPKRTMVFTNTVDAANSVSDILQRVGIPCILYHRESSVEERANNLQSFRENGGVLVCTDAAARGLDVPNVSHVIQAEFAACAVDFLHRVGRTARAGQSGIVTSLFTEANRDLVRAVRQAEELAQPVERAFSRKRSFRNKLKKQALQRREASLA</sequence>
<dbReference type="AlphaFoldDB" id="A0A2T7CVJ1"/>
<dbReference type="InterPro" id="IPR001650">
    <property type="entry name" value="Helicase_C-like"/>
</dbReference>
<dbReference type="InterPro" id="IPR027417">
    <property type="entry name" value="P-loop_NTPase"/>
</dbReference>
<dbReference type="CDD" id="cd18787">
    <property type="entry name" value="SF2_C_DEAD"/>
    <property type="match status" value="1"/>
</dbReference>
<dbReference type="STRING" id="1504633.A0A2T7CVJ1"/>
<dbReference type="PROSITE" id="PS51194">
    <property type="entry name" value="HELICASE_CTER"/>
    <property type="match status" value="1"/>
</dbReference>
<dbReference type="SMART" id="SM00490">
    <property type="entry name" value="HELICc"/>
    <property type="match status" value="1"/>
</dbReference>